<feature type="transmembrane region" description="Helical" evidence="3">
    <location>
        <begin position="95"/>
        <end position="112"/>
    </location>
</feature>
<evidence type="ECO:0000313" key="5">
    <source>
        <dbReference type="EMBL" id="MDZ8119677.1"/>
    </source>
</evidence>
<organism evidence="5 6">
    <name type="scientific">Pontiella agarivorans</name>
    <dbReference type="NCBI Taxonomy" id="3038953"/>
    <lineage>
        <taxon>Bacteria</taxon>
        <taxon>Pseudomonadati</taxon>
        <taxon>Kiritimatiellota</taxon>
        <taxon>Kiritimatiellia</taxon>
        <taxon>Kiritimatiellales</taxon>
        <taxon>Pontiellaceae</taxon>
        <taxon>Pontiella</taxon>
    </lineage>
</organism>
<feature type="domain" description="Peptidase S26" evidence="4">
    <location>
        <begin position="210"/>
        <end position="346"/>
    </location>
</feature>
<evidence type="ECO:0000256" key="1">
    <source>
        <dbReference type="ARBA" id="ARBA00009370"/>
    </source>
</evidence>
<feature type="transmembrane region" description="Helical" evidence="3">
    <location>
        <begin position="12"/>
        <end position="29"/>
    </location>
</feature>
<dbReference type="SUPFAM" id="SSF51306">
    <property type="entry name" value="LexA/Signal peptidase"/>
    <property type="match status" value="1"/>
</dbReference>
<dbReference type="EC" id="3.4.21.89" evidence="3"/>
<dbReference type="EMBL" id="JARVCO010000012">
    <property type="protein sequence ID" value="MDZ8119677.1"/>
    <property type="molecule type" value="Genomic_DNA"/>
</dbReference>
<dbReference type="CDD" id="cd06530">
    <property type="entry name" value="S26_SPase_I"/>
    <property type="match status" value="1"/>
</dbReference>
<gene>
    <name evidence="5" type="primary">lepB</name>
    <name evidence="5" type="ORF">P9H32_13695</name>
</gene>
<keyword evidence="3 5" id="KW-0378">Hydrolase</keyword>
<keyword evidence="3" id="KW-0812">Transmembrane</keyword>
<keyword evidence="3" id="KW-0645">Protease</keyword>
<dbReference type="Pfam" id="PF10502">
    <property type="entry name" value="Peptidase_S26"/>
    <property type="match status" value="1"/>
</dbReference>
<evidence type="ECO:0000259" key="4">
    <source>
        <dbReference type="Pfam" id="PF10502"/>
    </source>
</evidence>
<dbReference type="InterPro" id="IPR036286">
    <property type="entry name" value="LexA/Signal_pep-like_sf"/>
</dbReference>
<evidence type="ECO:0000256" key="3">
    <source>
        <dbReference type="RuleBase" id="RU362042"/>
    </source>
</evidence>
<evidence type="ECO:0000313" key="6">
    <source>
        <dbReference type="Proteomes" id="UP001290861"/>
    </source>
</evidence>
<evidence type="ECO:0000256" key="2">
    <source>
        <dbReference type="ARBA" id="ARBA00019232"/>
    </source>
</evidence>
<reference evidence="5 6" key="1">
    <citation type="journal article" date="2024" name="Appl. Environ. Microbiol.">
        <title>Pontiella agarivorans sp. nov., a novel marine anaerobic bacterium capable of degrading macroalgal polysaccharides and fixing nitrogen.</title>
        <authorList>
            <person name="Liu N."/>
            <person name="Kivenson V."/>
            <person name="Peng X."/>
            <person name="Cui Z."/>
            <person name="Lankiewicz T.S."/>
            <person name="Gosselin K.M."/>
            <person name="English C.J."/>
            <person name="Blair E.M."/>
            <person name="O'Malley M.A."/>
            <person name="Valentine D.L."/>
        </authorList>
    </citation>
    <scope>NUCLEOTIDE SEQUENCE [LARGE SCALE GENOMIC DNA]</scope>
    <source>
        <strain evidence="5 6">NLcol2</strain>
    </source>
</reference>
<comment type="subcellular location">
    <subcellularLocation>
        <location evidence="3">Membrane</location>
        <topology evidence="3">Single-pass type II membrane protein</topology>
    </subcellularLocation>
</comment>
<name>A0ABU5MZR0_9BACT</name>
<keyword evidence="3" id="KW-0472">Membrane</keyword>
<sequence length="355" mass="39057">MDIDPPKHYPKFVGILLALFVPGMTHVLTGRRTAGLVLFITVTLLPVAGTWIAVLPNPIFIYSGLLLLAAATPALSIYILITSWRRIDHMPGRKWAAVIGSILLLSMLNGILERYLPVHPHKISAGSMEPTLMGIHTHNNLEKMSFFDRLISGRYSENITAFDSGPVSNIEPLGDGLAFHVGKSAHWLPNYAATNGLKSSYKNGESIWKGTVILGDHILTDHYTYLFRQPERGDIVTFSTSGIDHPDVQPARIYVSRIVGLPGETISIRDGKIMVNGSPANTPAIFQTLEYTNAGQLDAPENTITLGTDEYFMLGDNTAPNTSFDSRFYGAVPRNNILGKVKTIYWPFNRIGVVN</sequence>
<keyword evidence="3" id="KW-1133">Transmembrane helix</keyword>
<dbReference type="InterPro" id="IPR000223">
    <property type="entry name" value="Pept_S26A_signal_pept_1"/>
</dbReference>
<dbReference type="NCBIfam" id="TIGR02227">
    <property type="entry name" value="sigpep_I_bact"/>
    <property type="match status" value="1"/>
</dbReference>
<dbReference type="Proteomes" id="UP001290861">
    <property type="component" value="Unassembled WGS sequence"/>
</dbReference>
<comment type="catalytic activity">
    <reaction evidence="3">
        <text>Cleavage of hydrophobic, N-terminal signal or leader sequences from secreted and periplasmic proteins.</text>
        <dbReference type="EC" id="3.4.21.89"/>
    </reaction>
</comment>
<feature type="transmembrane region" description="Helical" evidence="3">
    <location>
        <begin position="36"/>
        <end position="54"/>
    </location>
</feature>
<accession>A0ABU5MZR0</accession>
<dbReference type="PANTHER" id="PTHR43390">
    <property type="entry name" value="SIGNAL PEPTIDASE I"/>
    <property type="match status" value="1"/>
</dbReference>
<dbReference type="GO" id="GO:0009003">
    <property type="term" value="F:signal peptidase activity"/>
    <property type="evidence" value="ECO:0007669"/>
    <property type="project" value="UniProtKB-EC"/>
</dbReference>
<proteinExistence type="inferred from homology"/>
<comment type="caution">
    <text evidence="5">The sequence shown here is derived from an EMBL/GenBank/DDBJ whole genome shotgun (WGS) entry which is preliminary data.</text>
</comment>
<comment type="caution">
    <text evidence="3">Lacks conserved residue(s) required for the propagation of feature annotation.</text>
</comment>
<comment type="similarity">
    <text evidence="1 3">Belongs to the peptidase S26 family.</text>
</comment>
<dbReference type="PANTHER" id="PTHR43390:SF1">
    <property type="entry name" value="CHLOROPLAST PROCESSING PEPTIDASE"/>
    <property type="match status" value="1"/>
</dbReference>
<dbReference type="InterPro" id="IPR019533">
    <property type="entry name" value="Peptidase_S26"/>
</dbReference>
<feature type="transmembrane region" description="Helical" evidence="3">
    <location>
        <begin position="60"/>
        <end position="83"/>
    </location>
</feature>
<protein>
    <recommendedName>
        <fullName evidence="2 3">Signal peptidase I</fullName>
        <ecNumber evidence="3">3.4.21.89</ecNumber>
    </recommendedName>
</protein>
<dbReference type="Gene3D" id="2.10.109.10">
    <property type="entry name" value="Umud Fragment, subunit A"/>
    <property type="match status" value="1"/>
</dbReference>
<keyword evidence="6" id="KW-1185">Reference proteome</keyword>
<dbReference type="RefSeq" id="WP_322609462.1">
    <property type="nucleotide sequence ID" value="NZ_JARVCO010000012.1"/>
</dbReference>